<keyword evidence="4" id="KW-0812">Transmembrane</keyword>
<evidence type="ECO:0000256" key="2">
    <source>
        <dbReference type="ARBA" id="ARBA00029447"/>
    </source>
</evidence>
<evidence type="ECO:0000313" key="8">
    <source>
        <dbReference type="Proteomes" id="UP000694308"/>
    </source>
</evidence>
<dbReference type="Pfam" id="PF00672">
    <property type="entry name" value="HAMP"/>
    <property type="match status" value="1"/>
</dbReference>
<keyword evidence="8" id="KW-1185">Reference proteome</keyword>
<dbReference type="Pfam" id="PF12729">
    <property type="entry name" value="4HB_MCP_1"/>
    <property type="match status" value="1"/>
</dbReference>
<dbReference type="Proteomes" id="UP000694308">
    <property type="component" value="Unassembled WGS sequence"/>
</dbReference>
<proteinExistence type="inferred from homology"/>
<dbReference type="GO" id="GO:0004888">
    <property type="term" value="F:transmembrane signaling receptor activity"/>
    <property type="evidence" value="ECO:0007669"/>
    <property type="project" value="TreeGrafter"/>
</dbReference>
<keyword evidence="1" id="KW-0145">Chemotaxis</keyword>
<dbReference type="GO" id="GO:0006935">
    <property type="term" value="P:chemotaxis"/>
    <property type="evidence" value="ECO:0007669"/>
    <property type="project" value="UniProtKB-KW"/>
</dbReference>
<evidence type="ECO:0000256" key="4">
    <source>
        <dbReference type="SAM" id="Phobius"/>
    </source>
</evidence>
<dbReference type="PROSITE" id="PS50885">
    <property type="entry name" value="HAMP"/>
    <property type="match status" value="2"/>
</dbReference>
<dbReference type="PROSITE" id="PS50111">
    <property type="entry name" value="CHEMOTAXIS_TRANSDUC_2"/>
    <property type="match status" value="1"/>
</dbReference>
<dbReference type="Pfam" id="PF00015">
    <property type="entry name" value="MCPsignal"/>
    <property type="match status" value="1"/>
</dbReference>
<dbReference type="CDD" id="cd11386">
    <property type="entry name" value="MCP_signal"/>
    <property type="match status" value="1"/>
</dbReference>
<organism evidence="7 8">
    <name type="scientific">Clostridium thailandense</name>
    <dbReference type="NCBI Taxonomy" id="2794346"/>
    <lineage>
        <taxon>Bacteria</taxon>
        <taxon>Bacillati</taxon>
        <taxon>Bacillota</taxon>
        <taxon>Clostridia</taxon>
        <taxon>Eubacteriales</taxon>
        <taxon>Clostridiaceae</taxon>
        <taxon>Clostridium</taxon>
    </lineage>
</organism>
<dbReference type="GO" id="GO:0007165">
    <property type="term" value="P:signal transduction"/>
    <property type="evidence" value="ECO:0007669"/>
    <property type="project" value="UniProtKB-KW"/>
</dbReference>
<dbReference type="SMART" id="SM00304">
    <property type="entry name" value="HAMP"/>
    <property type="match status" value="3"/>
</dbReference>
<dbReference type="PANTHER" id="PTHR43531:SF11">
    <property type="entry name" value="METHYL-ACCEPTING CHEMOTAXIS PROTEIN 3"/>
    <property type="match status" value="1"/>
</dbReference>
<feature type="domain" description="HAMP" evidence="6">
    <location>
        <begin position="437"/>
        <end position="489"/>
    </location>
</feature>
<accession>A0A949WTY1</accession>
<keyword evidence="4" id="KW-1133">Transmembrane helix</keyword>
<dbReference type="FunFam" id="1.10.287.950:FF:000001">
    <property type="entry name" value="Methyl-accepting chemotaxis sensory transducer"/>
    <property type="match status" value="1"/>
</dbReference>
<feature type="domain" description="HAMP" evidence="6">
    <location>
        <begin position="215"/>
        <end position="267"/>
    </location>
</feature>
<feature type="transmembrane region" description="Helical" evidence="4">
    <location>
        <begin position="194"/>
        <end position="218"/>
    </location>
</feature>
<comment type="caution">
    <text evidence="7">The sequence shown here is derived from an EMBL/GenBank/DDBJ whole genome shotgun (WGS) entry which is preliminary data.</text>
</comment>
<dbReference type="EMBL" id="JAEEGC010000015">
    <property type="protein sequence ID" value="MBV7271987.1"/>
    <property type="molecule type" value="Genomic_DNA"/>
</dbReference>
<comment type="similarity">
    <text evidence="2">Belongs to the methyl-accepting chemotaxis (MCP) protein family.</text>
</comment>
<gene>
    <name evidence="7" type="ORF">I6U48_03530</name>
</gene>
<reference evidence="7" key="1">
    <citation type="submission" date="2020-12" db="EMBL/GenBank/DDBJ databases">
        <title>Clostridium thailandense sp. nov., a novel acetogenic bacterium isolated from peat land soil in Thailand.</title>
        <authorList>
            <person name="Chaikitkaew S."/>
            <person name="Birkeland N.K."/>
        </authorList>
    </citation>
    <scope>NUCLEOTIDE SEQUENCE</scope>
    <source>
        <strain evidence="7">PL3</strain>
    </source>
</reference>
<evidence type="ECO:0000256" key="3">
    <source>
        <dbReference type="PROSITE-ProRule" id="PRU00284"/>
    </source>
</evidence>
<feature type="domain" description="Methyl-accepting transducer" evidence="5">
    <location>
        <begin position="539"/>
        <end position="768"/>
    </location>
</feature>
<dbReference type="GO" id="GO:0005886">
    <property type="term" value="C:plasma membrane"/>
    <property type="evidence" value="ECO:0007669"/>
    <property type="project" value="TreeGrafter"/>
</dbReference>
<dbReference type="SMART" id="SM00283">
    <property type="entry name" value="MA"/>
    <property type="match status" value="1"/>
</dbReference>
<name>A0A949WTY1_9CLOT</name>
<protein>
    <submittedName>
        <fullName evidence="7">MCP four helix bundle domain-containing protein</fullName>
    </submittedName>
</protein>
<keyword evidence="4" id="KW-0472">Membrane</keyword>
<dbReference type="RefSeq" id="WP_218319024.1">
    <property type="nucleotide sequence ID" value="NZ_JAEEGC010000015.1"/>
</dbReference>
<dbReference type="InterPro" id="IPR004089">
    <property type="entry name" value="MCPsignal_dom"/>
</dbReference>
<dbReference type="CDD" id="cd06225">
    <property type="entry name" value="HAMP"/>
    <property type="match status" value="2"/>
</dbReference>
<dbReference type="PANTHER" id="PTHR43531">
    <property type="entry name" value="PROTEIN ICFG"/>
    <property type="match status" value="1"/>
</dbReference>
<dbReference type="InterPro" id="IPR051310">
    <property type="entry name" value="MCP_chemotaxis"/>
</dbReference>
<dbReference type="InterPro" id="IPR024478">
    <property type="entry name" value="HlyB_4HB_MCP"/>
</dbReference>
<dbReference type="Pfam" id="PF18947">
    <property type="entry name" value="HAMP_2"/>
    <property type="match status" value="2"/>
</dbReference>
<evidence type="ECO:0000259" key="6">
    <source>
        <dbReference type="PROSITE" id="PS50885"/>
    </source>
</evidence>
<evidence type="ECO:0000256" key="1">
    <source>
        <dbReference type="ARBA" id="ARBA00022500"/>
    </source>
</evidence>
<dbReference type="InterPro" id="IPR003660">
    <property type="entry name" value="HAMP_dom"/>
</dbReference>
<sequence>MRGFSNLRISIKLILGFMLISLIFGVVGIYSIHNMQSINKSDTELYENMTVPAVQMGEISTEFQSLRVAVRDLLATHSPNEIEIHIKEIEQRKANIEKLSDSFEKTVLLNEMRQDFEVFKVAKADYVSKLDKVMELAKANKSAEAYAMISSEGEVGKASKVEQDAIEKILSTKTVAAKTKSDTNTLMTNRTIEIMIAVILVGMILSVLIGLYISGLIVKPLKKVAYMLQEMSKGHLGERLNIKTKDEIGQMAKTMDLFADELQNKVVGIMDKISLGDVSMNIELKNEKDEITPAMIRMIEAIRLLVADVNMLSKAAIEGKLSTRADASKHDGEFRKIVKGVNHTLDSVIGPINVTAEYVNRISKGDIPPKITDTYQGDFNETKNNLNNCIDIMNGLLNETNKLINAAKDGELDTRGDSKAFSGGWKELVNGVNELVEAVVTPIKEVTITMNKISQGNLDVQVKEGYKGEFGILMQGVNSTTRDLRYVVGEISEVIGHISSGNLDINYVNDFKGDFKNISSSLNTIVDSLNEVLGEINNAAEQVSTGSNQVADGSQALSQGATEQAASIEELTSSATELAAQTKENSVNANKANELALKVKENAEEGNRYMSEMLKAMGEISESSTNISKIIKVIDEIAFQTNILALNAAVEAARAGQHGKGFAVVAEEVRNLAERSSNAAKETTALIEGSIKKSENGMDIANETAKALYEIVDGVSKAATIVSEIAAACNEQATGILQMNLGIEQVSKVVQNNSATAEESAAASEELSGQAEFLKDMVNKFKLKNRNISLLKDQVKYYTNNKFYGKKNDRAYKETAATSIKTRINLNDIEFDKY</sequence>
<evidence type="ECO:0000313" key="7">
    <source>
        <dbReference type="EMBL" id="MBV7271987.1"/>
    </source>
</evidence>
<dbReference type="AlphaFoldDB" id="A0A949WTY1"/>
<feature type="transmembrane region" description="Helical" evidence="4">
    <location>
        <begin position="12"/>
        <end position="32"/>
    </location>
</feature>
<evidence type="ECO:0000259" key="5">
    <source>
        <dbReference type="PROSITE" id="PS50111"/>
    </source>
</evidence>
<keyword evidence="3" id="KW-0807">Transducer</keyword>